<evidence type="ECO:0000256" key="11">
    <source>
        <dbReference type="ARBA" id="ARBA00023034"/>
    </source>
</evidence>
<dbReference type="PANTHER" id="PTHR11214:SF3">
    <property type="entry name" value="BETA-1,3-GALACTOSYLTRANSFERASE 6"/>
    <property type="match status" value="1"/>
</dbReference>
<dbReference type="OrthoDB" id="1158011at2759"/>
<keyword evidence="18" id="KW-1185">Reference proteome</keyword>
<dbReference type="EnsemblMetazoa" id="SSS_8177s_mrna">
    <property type="protein sequence ID" value="KAF7489211.1"/>
    <property type="gene ID" value="SSS_8177"/>
</dbReference>
<evidence type="ECO:0000256" key="14">
    <source>
        <dbReference type="ARBA" id="ARBA00023211"/>
    </source>
</evidence>
<keyword evidence="9" id="KW-0735">Signal-anchor</keyword>
<dbReference type="InterPro" id="IPR002659">
    <property type="entry name" value="Glyco_trans_31"/>
</dbReference>
<evidence type="ECO:0000313" key="17">
    <source>
        <dbReference type="EnsemblMetazoa" id="KAF7489211.1"/>
    </source>
</evidence>
<dbReference type="AlphaFoldDB" id="A0A834VA81"/>
<evidence type="ECO:0000256" key="10">
    <source>
        <dbReference type="ARBA" id="ARBA00022989"/>
    </source>
</evidence>
<dbReference type="GO" id="GO:0006024">
    <property type="term" value="P:glycosaminoglycan biosynthetic process"/>
    <property type="evidence" value="ECO:0007669"/>
    <property type="project" value="UniProtKB-ARBA"/>
</dbReference>
<evidence type="ECO:0000256" key="9">
    <source>
        <dbReference type="ARBA" id="ARBA00022968"/>
    </source>
</evidence>
<evidence type="ECO:0000256" key="15">
    <source>
        <dbReference type="RuleBase" id="RU363063"/>
    </source>
</evidence>
<keyword evidence="11 15" id="KW-0333">Golgi apparatus</keyword>
<evidence type="ECO:0000313" key="16">
    <source>
        <dbReference type="EMBL" id="KAF7489211.1"/>
    </source>
</evidence>
<keyword evidence="12" id="KW-0472">Membrane</keyword>
<proteinExistence type="inferred from homology"/>
<evidence type="ECO:0000256" key="8">
    <source>
        <dbReference type="ARBA" id="ARBA00022692"/>
    </source>
</evidence>
<evidence type="ECO:0000313" key="18">
    <source>
        <dbReference type="Proteomes" id="UP000070412"/>
    </source>
</evidence>
<evidence type="ECO:0000256" key="3">
    <source>
        <dbReference type="ARBA" id="ARBA00004840"/>
    </source>
</evidence>
<dbReference type="PANTHER" id="PTHR11214">
    <property type="entry name" value="BETA-1,3-N-ACETYLGLUCOSAMINYLTRANSFERASE"/>
    <property type="match status" value="1"/>
</dbReference>
<comment type="pathway">
    <text evidence="3">Glycan metabolism; chondroitin sulfate biosynthesis.</text>
</comment>
<evidence type="ECO:0000256" key="4">
    <source>
        <dbReference type="ARBA" id="ARBA00005093"/>
    </source>
</evidence>
<dbReference type="Gene3D" id="3.90.550.50">
    <property type="match status" value="1"/>
</dbReference>
<keyword evidence="6 15" id="KW-0328">Glycosyltransferase</keyword>
<dbReference type="Pfam" id="PF01762">
    <property type="entry name" value="Galactosyl_T"/>
    <property type="match status" value="1"/>
</dbReference>
<gene>
    <name evidence="16" type="ORF">SSS_8177</name>
</gene>
<keyword evidence="7 16" id="KW-0808">Transferase</keyword>
<keyword evidence="14" id="KW-0464">Manganese</keyword>
<keyword evidence="8" id="KW-0812">Transmembrane</keyword>
<organism evidence="16">
    <name type="scientific">Sarcoptes scabiei</name>
    <name type="common">Itch mite</name>
    <name type="synonym">Acarus scabiei</name>
    <dbReference type="NCBI Taxonomy" id="52283"/>
    <lineage>
        <taxon>Eukaryota</taxon>
        <taxon>Metazoa</taxon>
        <taxon>Ecdysozoa</taxon>
        <taxon>Arthropoda</taxon>
        <taxon>Chelicerata</taxon>
        <taxon>Arachnida</taxon>
        <taxon>Acari</taxon>
        <taxon>Acariformes</taxon>
        <taxon>Sarcoptiformes</taxon>
        <taxon>Astigmata</taxon>
        <taxon>Psoroptidia</taxon>
        <taxon>Sarcoptoidea</taxon>
        <taxon>Sarcoptidae</taxon>
        <taxon>Sarcoptinae</taxon>
        <taxon>Sarcoptes</taxon>
    </lineage>
</organism>
<dbReference type="GO" id="GO:0006493">
    <property type="term" value="P:protein O-linked glycosylation"/>
    <property type="evidence" value="ECO:0007669"/>
    <property type="project" value="TreeGrafter"/>
</dbReference>
<evidence type="ECO:0000256" key="6">
    <source>
        <dbReference type="ARBA" id="ARBA00022676"/>
    </source>
</evidence>
<comment type="cofactor">
    <cofactor evidence="1">
        <name>Mn(2+)</name>
        <dbReference type="ChEBI" id="CHEBI:29035"/>
    </cofactor>
</comment>
<keyword evidence="10" id="KW-1133">Transmembrane helix</keyword>
<evidence type="ECO:0000256" key="13">
    <source>
        <dbReference type="ARBA" id="ARBA00023180"/>
    </source>
</evidence>
<protein>
    <recommendedName>
        <fullName evidence="15">Hexosyltransferase</fullName>
        <ecNumber evidence="15">2.4.1.-</ecNumber>
    </recommendedName>
</protein>
<evidence type="ECO:0000256" key="12">
    <source>
        <dbReference type="ARBA" id="ARBA00023136"/>
    </source>
</evidence>
<comment type="subcellular location">
    <subcellularLocation>
        <location evidence="2 15">Golgi apparatus membrane</location>
        <topology evidence="2 15">Single-pass type II membrane protein</topology>
    </subcellularLocation>
</comment>
<reference evidence="16" key="2">
    <citation type="submission" date="2020-01" db="EMBL/GenBank/DDBJ databases">
        <authorList>
            <person name="Korhonen P.K.K."/>
            <person name="Guangxu M.G."/>
            <person name="Wang T.W."/>
            <person name="Stroehlein A.J.S."/>
            <person name="Young N.D."/>
            <person name="Ang C.-S.A."/>
            <person name="Fernando D.W.F."/>
            <person name="Lu H.L."/>
            <person name="Taylor S.T."/>
            <person name="Ehtesham M.E.M."/>
            <person name="Najaraj S.H.N."/>
            <person name="Harsha G.H.G."/>
            <person name="Madugundu A.M."/>
            <person name="Renuse S.R."/>
            <person name="Holt D.H."/>
            <person name="Pandey A.P."/>
            <person name="Papenfuss A.P."/>
            <person name="Gasser R.B.G."/>
            <person name="Fischer K.F."/>
        </authorList>
    </citation>
    <scope>NUCLEOTIDE SEQUENCE</scope>
    <source>
        <strain evidence="16">SSS_KF_BRIS2020</strain>
    </source>
</reference>
<accession>A0A834VA81</accession>
<dbReference type="GO" id="GO:0000139">
    <property type="term" value="C:Golgi membrane"/>
    <property type="evidence" value="ECO:0007669"/>
    <property type="project" value="UniProtKB-SubCell"/>
</dbReference>
<evidence type="ECO:0000256" key="7">
    <source>
        <dbReference type="ARBA" id="ARBA00022679"/>
    </source>
</evidence>
<dbReference type="GO" id="GO:0047220">
    <property type="term" value="F:galactosylxylosylprotein 3-beta-galactosyltransferase activity"/>
    <property type="evidence" value="ECO:0007669"/>
    <property type="project" value="TreeGrafter"/>
</dbReference>
<dbReference type="EMBL" id="WVUK01000065">
    <property type="protein sequence ID" value="KAF7489211.1"/>
    <property type="molecule type" value="Genomic_DNA"/>
</dbReference>
<keyword evidence="13" id="KW-0325">Glycoprotein</keyword>
<dbReference type="Proteomes" id="UP000070412">
    <property type="component" value="Unassembled WGS sequence"/>
</dbReference>
<comment type="similarity">
    <text evidence="5 15">Belongs to the glycosyltransferase 31 family.</text>
</comment>
<dbReference type="FunFam" id="3.90.550.50:FF:000018">
    <property type="entry name" value="Hexosyltransferase"/>
    <property type="match status" value="1"/>
</dbReference>
<evidence type="ECO:0000256" key="2">
    <source>
        <dbReference type="ARBA" id="ARBA00004323"/>
    </source>
</evidence>
<dbReference type="EC" id="2.4.1.-" evidence="15"/>
<evidence type="ECO:0000256" key="1">
    <source>
        <dbReference type="ARBA" id="ARBA00001936"/>
    </source>
</evidence>
<reference evidence="17" key="3">
    <citation type="submission" date="2022-06" db="UniProtKB">
        <authorList>
            <consortium name="EnsemblMetazoa"/>
        </authorList>
    </citation>
    <scope>IDENTIFICATION</scope>
</reference>
<reference evidence="18" key="1">
    <citation type="journal article" date="2020" name="PLoS Negl. Trop. Dis.">
        <title>High-quality nuclear genome for Sarcoptes scabiei-A critical resource for a neglected parasite.</title>
        <authorList>
            <person name="Korhonen P.K."/>
            <person name="Gasser R.B."/>
            <person name="Ma G."/>
            <person name="Wang T."/>
            <person name="Stroehlein A.J."/>
            <person name="Young N.D."/>
            <person name="Ang C.S."/>
            <person name="Fernando D.D."/>
            <person name="Lu H.C."/>
            <person name="Taylor S."/>
            <person name="Reynolds S.L."/>
            <person name="Mofiz E."/>
            <person name="Najaraj S.H."/>
            <person name="Gowda H."/>
            <person name="Madugundu A."/>
            <person name="Renuse S."/>
            <person name="Holt D."/>
            <person name="Pandey A."/>
            <person name="Papenfuss A.T."/>
            <person name="Fischer K."/>
        </authorList>
    </citation>
    <scope>NUCLEOTIDE SEQUENCE [LARGE SCALE GENOMIC DNA]</scope>
</reference>
<evidence type="ECO:0000256" key="5">
    <source>
        <dbReference type="ARBA" id="ARBA00008661"/>
    </source>
</evidence>
<name>A0A834VA81_SARSC</name>
<sequence>MTKEATSELSVMREEKEKAVTWISFEISSSLWFNRFNDADYYDVKASKIIDIDDYVTIKRDSLHTQQYNRENQKFLICLILSSVKNIVRRKVLRETWIRFGDNLDFKYYFVLGTKGLTARILDDLSAENEKFEDLLLLSNINDSYDNLTDKILQSFRWIDLRYKNRFDFMLKVDDDTFVRLDLLYKDLQQLIKSEENRPNDPFYIGFFDGRAHIKQRGIWKQNNWFLCDHYLPYALGGGYVISSQLVNFISINHHLLQLYRSEDVSVGVWLSPLKLNRIHDIRFDTEYRSRGCVEKFLIQHKQSIDEMRSKYLSLIDNRRLCPKKEYENRLVYQYDWSVLPSRCCFRNKSMLQAR</sequence>
<comment type="pathway">
    <text evidence="4">Glycan metabolism; heparan sulfate biosynthesis.</text>
</comment>